<dbReference type="AlphaFoldDB" id="A0A397Q674"/>
<evidence type="ECO:0000313" key="3">
    <source>
        <dbReference type="Proteomes" id="UP000266273"/>
    </source>
</evidence>
<evidence type="ECO:0000256" key="1">
    <source>
        <dbReference type="SAM" id="SignalP"/>
    </source>
</evidence>
<feature type="chain" id="PRO_5017303600" evidence="1">
    <location>
        <begin position="24"/>
        <end position="159"/>
    </location>
</feature>
<sequence length="159" mass="16320">MVMRQMLAAMLAALILAPAAAEAGDKRVEVGSLTCRIDGGASFVFGSTRSLSCKFESVRGGPPEYYEGEIERFGLDLGVTGETVMGWAVFAPSRGMPDYALAGTYSGVAADASFGLGGGAKVLVGGSNDTISLQPVSLQGQSGVNLALTVARLRLRSAP</sequence>
<reference evidence="2 3" key="1">
    <citation type="submission" date="2018-08" db="EMBL/GenBank/DDBJ databases">
        <title>Genomic Encyclopedia of Archaeal and Bacterial Type Strains, Phase II (KMG-II): from individual species to whole genera.</title>
        <authorList>
            <person name="Goeker M."/>
        </authorList>
    </citation>
    <scope>NUCLEOTIDE SEQUENCE [LARGE SCALE GENOMIC DNA]</scope>
    <source>
        <strain evidence="2 3">DSM 5002</strain>
    </source>
</reference>
<dbReference type="Pfam" id="PF06186">
    <property type="entry name" value="DUF992"/>
    <property type="match status" value="1"/>
</dbReference>
<keyword evidence="1" id="KW-0732">Signal</keyword>
<name>A0A397Q674_9HYPH</name>
<proteinExistence type="predicted"/>
<dbReference type="EMBL" id="QXDF01000001">
    <property type="protein sequence ID" value="RIA56582.1"/>
    <property type="molecule type" value="Genomic_DNA"/>
</dbReference>
<accession>A0A397Q674</accession>
<gene>
    <name evidence="2" type="ORF">BXY53_1688</name>
</gene>
<dbReference type="InterPro" id="IPR009333">
    <property type="entry name" value="DUF992"/>
</dbReference>
<protein>
    <submittedName>
        <fullName evidence="2">Uncharacterized protein DUF992</fullName>
    </submittedName>
</protein>
<feature type="signal peptide" evidence="1">
    <location>
        <begin position="1"/>
        <end position="23"/>
    </location>
</feature>
<comment type="caution">
    <text evidence="2">The sequence shown here is derived from an EMBL/GenBank/DDBJ whole genome shotgun (WGS) entry which is preliminary data.</text>
</comment>
<keyword evidence="3" id="KW-1185">Reference proteome</keyword>
<organism evidence="2 3">
    <name type="scientific">Dichotomicrobium thermohalophilum</name>
    <dbReference type="NCBI Taxonomy" id="933063"/>
    <lineage>
        <taxon>Bacteria</taxon>
        <taxon>Pseudomonadati</taxon>
        <taxon>Pseudomonadota</taxon>
        <taxon>Alphaproteobacteria</taxon>
        <taxon>Hyphomicrobiales</taxon>
        <taxon>Hyphomicrobiaceae</taxon>
        <taxon>Dichotomicrobium</taxon>
    </lineage>
</organism>
<dbReference type="Proteomes" id="UP000266273">
    <property type="component" value="Unassembled WGS sequence"/>
</dbReference>
<evidence type="ECO:0000313" key="2">
    <source>
        <dbReference type="EMBL" id="RIA56582.1"/>
    </source>
</evidence>